<proteinExistence type="predicted"/>
<dbReference type="Proteomes" id="UP001203297">
    <property type="component" value="Unassembled WGS sequence"/>
</dbReference>
<reference evidence="1" key="1">
    <citation type="journal article" date="2022" name="New Phytol.">
        <title>Evolutionary transition to the ectomycorrhizal habit in the genomes of a hyperdiverse lineage of mushroom-forming fungi.</title>
        <authorList>
            <person name="Looney B."/>
            <person name="Miyauchi S."/>
            <person name="Morin E."/>
            <person name="Drula E."/>
            <person name="Courty P.E."/>
            <person name="Kohler A."/>
            <person name="Kuo A."/>
            <person name="LaButti K."/>
            <person name="Pangilinan J."/>
            <person name="Lipzen A."/>
            <person name="Riley R."/>
            <person name="Andreopoulos W."/>
            <person name="He G."/>
            <person name="Johnson J."/>
            <person name="Nolan M."/>
            <person name="Tritt A."/>
            <person name="Barry K.W."/>
            <person name="Grigoriev I.V."/>
            <person name="Nagy L.G."/>
            <person name="Hibbett D."/>
            <person name="Henrissat B."/>
            <person name="Matheny P.B."/>
            <person name="Labbe J."/>
            <person name="Martin F.M."/>
        </authorList>
    </citation>
    <scope>NUCLEOTIDE SEQUENCE</scope>
    <source>
        <strain evidence="1">BPL690</strain>
    </source>
</reference>
<comment type="caution">
    <text evidence="1">The sequence shown here is derived from an EMBL/GenBank/DDBJ whole genome shotgun (WGS) entry which is preliminary data.</text>
</comment>
<protein>
    <submittedName>
        <fullName evidence="1">Uncharacterized protein</fullName>
    </submittedName>
</protein>
<evidence type="ECO:0000313" key="2">
    <source>
        <dbReference type="Proteomes" id="UP001203297"/>
    </source>
</evidence>
<keyword evidence="2" id="KW-1185">Reference proteome</keyword>
<dbReference type="EMBL" id="WTXG01000273">
    <property type="protein sequence ID" value="KAI0289887.1"/>
    <property type="molecule type" value="Genomic_DNA"/>
</dbReference>
<evidence type="ECO:0000313" key="1">
    <source>
        <dbReference type="EMBL" id="KAI0289887.1"/>
    </source>
</evidence>
<name>A0AAD4QIQ7_9AGAM</name>
<dbReference type="AlphaFoldDB" id="A0AAD4QIQ7"/>
<accession>A0AAD4QIQ7</accession>
<sequence>MDGLHFIHLSPTGTLPVGCDVRSPFSGVLSSDRAGCVQIGIASPTYVPRVQRDRSF</sequence>
<gene>
    <name evidence="1" type="ORF">B0F90DRAFT_1790999</name>
</gene>
<organism evidence="1 2">
    <name type="scientific">Multifurca ochricompacta</name>
    <dbReference type="NCBI Taxonomy" id="376703"/>
    <lineage>
        <taxon>Eukaryota</taxon>
        <taxon>Fungi</taxon>
        <taxon>Dikarya</taxon>
        <taxon>Basidiomycota</taxon>
        <taxon>Agaricomycotina</taxon>
        <taxon>Agaricomycetes</taxon>
        <taxon>Russulales</taxon>
        <taxon>Russulaceae</taxon>
        <taxon>Multifurca</taxon>
    </lineage>
</organism>